<keyword evidence="9" id="KW-0406">Ion transport</keyword>
<evidence type="ECO:0000256" key="1">
    <source>
        <dbReference type="ARBA" id="ARBA00004141"/>
    </source>
</evidence>
<evidence type="ECO:0000256" key="3">
    <source>
        <dbReference type="ARBA" id="ARBA00022538"/>
    </source>
</evidence>
<dbReference type="InterPro" id="IPR005821">
    <property type="entry name" value="Ion_trans_dom"/>
</dbReference>
<keyword evidence="6" id="KW-0851">Voltage-gated channel</keyword>
<proteinExistence type="predicted"/>
<protein>
    <recommendedName>
        <fullName evidence="13">Ion transport domain-containing protein</fullName>
    </recommendedName>
</protein>
<dbReference type="InterPro" id="IPR028325">
    <property type="entry name" value="VG_K_chnl"/>
</dbReference>
<keyword evidence="10 12" id="KW-0472">Membrane</keyword>
<dbReference type="InterPro" id="IPR027359">
    <property type="entry name" value="Volt_channel_dom_sf"/>
</dbReference>
<keyword evidence="3" id="KW-0633">Potassium transport</keyword>
<gene>
    <name evidence="14" type="ORF">XENORESO_005799</name>
</gene>
<dbReference type="PRINTS" id="PR00169">
    <property type="entry name" value="KCHANNEL"/>
</dbReference>
<dbReference type="EMBL" id="JAHRIM010012059">
    <property type="protein sequence ID" value="MEQ2261102.1"/>
    <property type="molecule type" value="Genomic_DNA"/>
</dbReference>
<sequence>MQHFQEVRYGNIKKCLWLTLENPGYSIPSKLFSLLSIGVVLTSIATMCINSIPEYQTFDSDEKLIQDPTTQALEVFCTCWFTFEVVARLLLAPNRRKFFYHPLNIIDLVSVGPIYITLIFDIAVGSESELGGLGRLIQ</sequence>
<keyword evidence="5" id="KW-0631">Potassium channel</keyword>
<dbReference type="Proteomes" id="UP001444071">
    <property type="component" value="Unassembled WGS sequence"/>
</dbReference>
<evidence type="ECO:0000256" key="11">
    <source>
        <dbReference type="ARBA" id="ARBA00023303"/>
    </source>
</evidence>
<feature type="non-terminal residue" evidence="14">
    <location>
        <position position="138"/>
    </location>
</feature>
<feature type="transmembrane region" description="Helical" evidence="12">
    <location>
        <begin position="72"/>
        <end position="91"/>
    </location>
</feature>
<keyword evidence="4 12" id="KW-0812">Transmembrane</keyword>
<feature type="transmembrane region" description="Helical" evidence="12">
    <location>
        <begin position="31"/>
        <end position="52"/>
    </location>
</feature>
<keyword evidence="2" id="KW-0813">Transport</keyword>
<evidence type="ECO:0000256" key="5">
    <source>
        <dbReference type="ARBA" id="ARBA00022826"/>
    </source>
</evidence>
<keyword evidence="7" id="KW-0630">Potassium</keyword>
<keyword evidence="15" id="KW-1185">Reference proteome</keyword>
<comment type="caution">
    <text evidence="14">The sequence shown here is derived from an EMBL/GenBank/DDBJ whole genome shotgun (WGS) entry which is preliminary data.</text>
</comment>
<evidence type="ECO:0000256" key="10">
    <source>
        <dbReference type="ARBA" id="ARBA00023136"/>
    </source>
</evidence>
<keyword evidence="8 12" id="KW-1133">Transmembrane helix</keyword>
<dbReference type="PANTHER" id="PTHR11537">
    <property type="entry name" value="VOLTAGE-GATED POTASSIUM CHANNEL"/>
    <property type="match status" value="1"/>
</dbReference>
<evidence type="ECO:0000313" key="14">
    <source>
        <dbReference type="EMBL" id="MEQ2261102.1"/>
    </source>
</evidence>
<dbReference type="Pfam" id="PF00520">
    <property type="entry name" value="Ion_trans"/>
    <property type="match status" value="1"/>
</dbReference>
<evidence type="ECO:0000256" key="9">
    <source>
        <dbReference type="ARBA" id="ARBA00023065"/>
    </source>
</evidence>
<evidence type="ECO:0000256" key="8">
    <source>
        <dbReference type="ARBA" id="ARBA00022989"/>
    </source>
</evidence>
<evidence type="ECO:0000256" key="7">
    <source>
        <dbReference type="ARBA" id="ARBA00022958"/>
    </source>
</evidence>
<dbReference type="PANTHER" id="PTHR11537:SF61">
    <property type="entry name" value="POTASSIUM VOLTAGE-GATED CHANNEL SUBFAMILY S MEMBER 1"/>
    <property type="match status" value="1"/>
</dbReference>
<evidence type="ECO:0000256" key="2">
    <source>
        <dbReference type="ARBA" id="ARBA00022448"/>
    </source>
</evidence>
<accession>A0ABV0VWK8</accession>
<comment type="subcellular location">
    <subcellularLocation>
        <location evidence="1">Membrane</location>
        <topology evidence="1">Multi-pass membrane protein</topology>
    </subcellularLocation>
</comment>
<evidence type="ECO:0000256" key="12">
    <source>
        <dbReference type="SAM" id="Phobius"/>
    </source>
</evidence>
<reference evidence="14 15" key="1">
    <citation type="submission" date="2021-06" db="EMBL/GenBank/DDBJ databases">
        <authorList>
            <person name="Palmer J.M."/>
        </authorList>
    </citation>
    <scope>NUCLEOTIDE SEQUENCE [LARGE SCALE GENOMIC DNA]</scope>
    <source>
        <strain evidence="14 15">XR_2019</strain>
        <tissue evidence="14">Muscle</tissue>
    </source>
</reference>
<evidence type="ECO:0000313" key="15">
    <source>
        <dbReference type="Proteomes" id="UP001444071"/>
    </source>
</evidence>
<name>A0ABV0VWK8_9TELE</name>
<organism evidence="14 15">
    <name type="scientific">Xenotaenia resolanae</name>
    <dbReference type="NCBI Taxonomy" id="208358"/>
    <lineage>
        <taxon>Eukaryota</taxon>
        <taxon>Metazoa</taxon>
        <taxon>Chordata</taxon>
        <taxon>Craniata</taxon>
        <taxon>Vertebrata</taxon>
        <taxon>Euteleostomi</taxon>
        <taxon>Actinopterygii</taxon>
        <taxon>Neopterygii</taxon>
        <taxon>Teleostei</taxon>
        <taxon>Neoteleostei</taxon>
        <taxon>Acanthomorphata</taxon>
        <taxon>Ovalentaria</taxon>
        <taxon>Atherinomorphae</taxon>
        <taxon>Cyprinodontiformes</taxon>
        <taxon>Goodeidae</taxon>
        <taxon>Xenotaenia</taxon>
    </lineage>
</organism>
<evidence type="ECO:0000259" key="13">
    <source>
        <dbReference type="Pfam" id="PF00520"/>
    </source>
</evidence>
<keyword evidence="11" id="KW-0407">Ion channel</keyword>
<feature type="transmembrane region" description="Helical" evidence="12">
    <location>
        <begin position="103"/>
        <end position="124"/>
    </location>
</feature>
<dbReference type="Gene3D" id="1.20.120.350">
    <property type="entry name" value="Voltage-gated potassium channels. Chain C"/>
    <property type="match status" value="1"/>
</dbReference>
<evidence type="ECO:0000256" key="4">
    <source>
        <dbReference type="ARBA" id="ARBA00022692"/>
    </source>
</evidence>
<feature type="domain" description="Ion transport" evidence="13">
    <location>
        <begin position="30"/>
        <end position="124"/>
    </location>
</feature>
<evidence type="ECO:0000256" key="6">
    <source>
        <dbReference type="ARBA" id="ARBA00022882"/>
    </source>
</evidence>
<dbReference type="SUPFAM" id="SSF81324">
    <property type="entry name" value="Voltage-gated potassium channels"/>
    <property type="match status" value="1"/>
</dbReference>